<sequence>MTSSSFSINNTSVQAFSLKNPLPYEDYVRFQEKSRENRRESILFLEHPLTITGGINYNIDNLLRNEDFLSEQGISLQYIKRGGDYTAHEPGQIVTYVHLDLKKREISIAEFLDQVLESAIYSTKKVWGLDLVKNPHAPGLYLSTSPNRKILSMGVLFKSWFTSYGIALNVSNDFSAFQCIHPCGQDWKSMISVAQLGLPSGEDKKKEWIQAFQSKFLENLRPIKDKIRA</sequence>
<dbReference type="Pfam" id="PF21948">
    <property type="entry name" value="LplA-B_cat"/>
    <property type="match status" value="1"/>
</dbReference>
<dbReference type="GO" id="GO:0009249">
    <property type="term" value="P:protein lipoylation"/>
    <property type="evidence" value="ECO:0007669"/>
    <property type="project" value="InterPro"/>
</dbReference>
<evidence type="ECO:0000313" key="10">
    <source>
        <dbReference type="EMBL" id="PJZ25004.1"/>
    </source>
</evidence>
<accession>A0A2M9XBG4</accession>
<dbReference type="InterPro" id="IPR020605">
    <property type="entry name" value="Octanoyltransferase_CS"/>
</dbReference>
<dbReference type="InterPro" id="IPR000544">
    <property type="entry name" value="Octanoyltransferase"/>
</dbReference>
<dbReference type="NCBIfam" id="TIGR00214">
    <property type="entry name" value="lipB"/>
    <property type="match status" value="1"/>
</dbReference>
<evidence type="ECO:0000256" key="8">
    <source>
        <dbReference type="PIRSR" id="PIRSR016262-3"/>
    </source>
</evidence>
<dbReference type="SUPFAM" id="SSF55681">
    <property type="entry name" value="Class II aaRS and biotin synthetases"/>
    <property type="match status" value="1"/>
</dbReference>
<comment type="similarity">
    <text evidence="5">Belongs to the LipB family.</text>
</comment>
<feature type="binding site" evidence="7">
    <location>
        <begin position="81"/>
        <end position="88"/>
    </location>
    <ligand>
        <name>substrate</name>
    </ligand>
</feature>
<dbReference type="UniPathway" id="UPA00538">
    <property type="reaction ID" value="UER00592"/>
</dbReference>
<proteinExistence type="inferred from homology"/>
<dbReference type="GO" id="GO:0033819">
    <property type="term" value="F:lipoyl(octanoyl) transferase activity"/>
    <property type="evidence" value="ECO:0007669"/>
    <property type="project" value="UniProtKB-EC"/>
</dbReference>
<keyword evidence="3 5" id="KW-0012">Acyltransferase</keyword>
<comment type="pathway">
    <text evidence="1 5">Protein modification; protein lipoylation via endogenous pathway; protein N(6)-(lipoyl)lysine from octanoyl-[acyl-carrier-protein]: step 1/2.</text>
</comment>
<evidence type="ECO:0000256" key="4">
    <source>
        <dbReference type="ARBA" id="ARBA00024732"/>
    </source>
</evidence>
<evidence type="ECO:0000256" key="6">
    <source>
        <dbReference type="PIRSR" id="PIRSR016262-1"/>
    </source>
</evidence>
<dbReference type="PANTHER" id="PTHR10993:SF7">
    <property type="entry name" value="LIPOYLTRANSFERASE 2, MITOCHONDRIAL-RELATED"/>
    <property type="match status" value="1"/>
</dbReference>
<evidence type="ECO:0000256" key="2">
    <source>
        <dbReference type="ARBA" id="ARBA00022679"/>
    </source>
</evidence>
<evidence type="ECO:0000313" key="11">
    <source>
        <dbReference type="Proteomes" id="UP000232196"/>
    </source>
</evidence>
<name>A0A2M9XBG4_9LEPT</name>
<dbReference type="InterPro" id="IPR004143">
    <property type="entry name" value="BPL_LPL_catalytic"/>
</dbReference>
<evidence type="ECO:0000256" key="3">
    <source>
        <dbReference type="ARBA" id="ARBA00023315"/>
    </source>
</evidence>
<feature type="domain" description="BPL/LPL catalytic" evidence="9">
    <location>
        <begin position="36"/>
        <end position="220"/>
    </location>
</feature>
<dbReference type="InterPro" id="IPR045864">
    <property type="entry name" value="aa-tRNA-synth_II/BPL/LPL"/>
</dbReference>
<dbReference type="RefSeq" id="WP_100707084.1">
    <property type="nucleotide sequence ID" value="NZ_NPDL01000005.1"/>
</dbReference>
<gene>
    <name evidence="10" type="primary">lipB</name>
    <name evidence="10" type="ORF">CH357_12350</name>
</gene>
<keyword evidence="11" id="KW-1185">Reference proteome</keyword>
<organism evidence="10 11">
    <name type="scientific">Leptospira hartskeerlii</name>
    <dbReference type="NCBI Taxonomy" id="2023177"/>
    <lineage>
        <taxon>Bacteria</taxon>
        <taxon>Pseudomonadati</taxon>
        <taxon>Spirochaetota</taxon>
        <taxon>Spirochaetia</taxon>
        <taxon>Leptospirales</taxon>
        <taxon>Leptospiraceae</taxon>
        <taxon>Leptospira</taxon>
    </lineage>
</organism>
<dbReference type="Proteomes" id="UP000232196">
    <property type="component" value="Unassembled WGS sequence"/>
</dbReference>
<evidence type="ECO:0000256" key="5">
    <source>
        <dbReference type="PIRNR" id="PIRNR016262"/>
    </source>
</evidence>
<keyword evidence="2 5" id="KW-0808">Transferase</keyword>
<feature type="site" description="Lowers pKa of active site Cys" evidence="8">
    <location>
        <position position="149"/>
    </location>
</feature>
<dbReference type="AlphaFoldDB" id="A0A2M9XBG4"/>
<feature type="active site" description="Acyl-thioester intermediate" evidence="6">
    <location>
        <position position="183"/>
    </location>
</feature>
<feature type="binding site" evidence="7">
    <location>
        <begin position="152"/>
        <end position="154"/>
    </location>
    <ligand>
        <name>substrate</name>
    </ligand>
</feature>
<evidence type="ECO:0000256" key="7">
    <source>
        <dbReference type="PIRSR" id="PIRSR016262-2"/>
    </source>
</evidence>
<evidence type="ECO:0000259" key="9">
    <source>
        <dbReference type="PROSITE" id="PS51733"/>
    </source>
</evidence>
<dbReference type="PANTHER" id="PTHR10993">
    <property type="entry name" value="OCTANOYLTRANSFERASE"/>
    <property type="match status" value="1"/>
</dbReference>
<dbReference type="PROSITE" id="PS01313">
    <property type="entry name" value="LIPB"/>
    <property type="match status" value="1"/>
</dbReference>
<dbReference type="EC" id="2.3.1.181" evidence="5"/>
<feature type="binding site" evidence="7">
    <location>
        <begin position="165"/>
        <end position="167"/>
    </location>
    <ligand>
        <name>substrate</name>
    </ligand>
</feature>
<evidence type="ECO:0000256" key="1">
    <source>
        <dbReference type="ARBA" id="ARBA00004821"/>
    </source>
</evidence>
<dbReference type="Gene3D" id="3.30.930.10">
    <property type="entry name" value="Bira Bifunctional Protein, Domain 2"/>
    <property type="match status" value="1"/>
</dbReference>
<comment type="catalytic activity">
    <reaction evidence="5">
        <text>octanoyl-[ACP] + L-lysyl-[protein] = N(6)-octanoyl-L-lysyl-[protein] + holo-[ACP] + H(+)</text>
        <dbReference type="Rhea" id="RHEA:17665"/>
        <dbReference type="Rhea" id="RHEA-COMP:9636"/>
        <dbReference type="Rhea" id="RHEA-COMP:9685"/>
        <dbReference type="Rhea" id="RHEA-COMP:9752"/>
        <dbReference type="Rhea" id="RHEA-COMP:9928"/>
        <dbReference type="ChEBI" id="CHEBI:15378"/>
        <dbReference type="ChEBI" id="CHEBI:29969"/>
        <dbReference type="ChEBI" id="CHEBI:64479"/>
        <dbReference type="ChEBI" id="CHEBI:78463"/>
        <dbReference type="ChEBI" id="CHEBI:78809"/>
        <dbReference type="EC" id="2.3.1.181"/>
    </reaction>
</comment>
<dbReference type="EMBL" id="NPDN01000006">
    <property type="protein sequence ID" value="PJZ25004.1"/>
    <property type="molecule type" value="Genomic_DNA"/>
</dbReference>
<reference evidence="10 11" key="1">
    <citation type="submission" date="2017-07" db="EMBL/GenBank/DDBJ databases">
        <title>Leptospira spp. isolated from tropical soils.</title>
        <authorList>
            <person name="Thibeaux R."/>
            <person name="Iraola G."/>
            <person name="Ferres I."/>
            <person name="Bierque E."/>
            <person name="Girault D."/>
            <person name="Soupe-Gilbert M.-E."/>
            <person name="Picardeau M."/>
            <person name="Goarant C."/>
        </authorList>
    </citation>
    <scope>NUCLEOTIDE SEQUENCE [LARGE SCALE GENOMIC DNA]</scope>
    <source>
        <strain evidence="10 11">MCA1-C-A1</strain>
    </source>
</reference>
<dbReference type="PROSITE" id="PS51733">
    <property type="entry name" value="BPL_LPL_CATALYTIC"/>
    <property type="match status" value="1"/>
</dbReference>
<comment type="function">
    <text evidence="4 5">Catalyzes the transfer of endogenously produced octanoic acid from octanoyl-acyl-carrier-protein onto the lipoyl domains of lipoate-dependent enzymes. Lipoyl-ACP can also act as a substrate although octanoyl-ACP is likely to be the physiological substrate.</text>
</comment>
<protein>
    <recommendedName>
        <fullName evidence="5">Octanoyltransferase</fullName>
        <ecNumber evidence="5">2.3.1.181</ecNumber>
    </recommendedName>
</protein>
<dbReference type="OrthoDB" id="9787061at2"/>
<comment type="caution">
    <text evidence="10">The sequence shown here is derived from an EMBL/GenBank/DDBJ whole genome shotgun (WGS) entry which is preliminary data.</text>
</comment>
<dbReference type="PIRSF" id="PIRSF016262">
    <property type="entry name" value="LPLase"/>
    <property type="match status" value="1"/>
</dbReference>